<evidence type="ECO:0008006" key="4">
    <source>
        <dbReference type="Google" id="ProtNLM"/>
    </source>
</evidence>
<gene>
    <name evidence="2" type="ORF">RDB_LOCUS140002</name>
</gene>
<feature type="signal peptide" evidence="1">
    <location>
        <begin position="1"/>
        <end position="23"/>
    </location>
</feature>
<feature type="chain" id="PRO_5033986063" description="Transmembrane protein" evidence="1">
    <location>
        <begin position="24"/>
        <end position="199"/>
    </location>
</feature>
<reference evidence="2" key="1">
    <citation type="submission" date="2021-01" db="EMBL/GenBank/DDBJ databases">
        <authorList>
            <person name="Kaushik A."/>
        </authorList>
    </citation>
    <scope>NUCLEOTIDE SEQUENCE</scope>
    <source>
        <strain evidence="2">AG5</strain>
    </source>
</reference>
<dbReference type="AlphaFoldDB" id="A0A8H3E3T6"/>
<dbReference type="Proteomes" id="UP000663827">
    <property type="component" value="Unassembled WGS sequence"/>
</dbReference>
<comment type="caution">
    <text evidence="2">The sequence shown here is derived from an EMBL/GenBank/DDBJ whole genome shotgun (WGS) entry which is preliminary data.</text>
</comment>
<dbReference type="EMBL" id="CAJNJQ010003639">
    <property type="protein sequence ID" value="CAE7202470.1"/>
    <property type="molecule type" value="Genomic_DNA"/>
</dbReference>
<accession>A0A8H3E3T6</accession>
<protein>
    <recommendedName>
        <fullName evidence="4">Transmembrane protein</fullName>
    </recommendedName>
</protein>
<name>A0A8H3E3T6_9AGAM</name>
<sequence>MSSFLRFAGAAALVLSLGLAARAAPSIFAVADITALPHTDAVCAALNEMIVDAQIVAKLQACLNVKTLVELKVAMGACVAVLKACAEAIAQIGAGVHVGVAAQADIVACVAAIITLCVKVCLQLTLKFGVAAVATVCAELDVCIKTLLVNLNICIDGFVALVVKALVSVTVGLLGEVNLVLCAGLMATAGAAVGVTVAA</sequence>
<evidence type="ECO:0000256" key="1">
    <source>
        <dbReference type="SAM" id="SignalP"/>
    </source>
</evidence>
<keyword evidence="1" id="KW-0732">Signal</keyword>
<evidence type="ECO:0000313" key="2">
    <source>
        <dbReference type="EMBL" id="CAE7202470.1"/>
    </source>
</evidence>
<organism evidence="2 3">
    <name type="scientific">Rhizoctonia solani</name>
    <dbReference type="NCBI Taxonomy" id="456999"/>
    <lineage>
        <taxon>Eukaryota</taxon>
        <taxon>Fungi</taxon>
        <taxon>Dikarya</taxon>
        <taxon>Basidiomycota</taxon>
        <taxon>Agaricomycotina</taxon>
        <taxon>Agaricomycetes</taxon>
        <taxon>Cantharellales</taxon>
        <taxon>Ceratobasidiaceae</taxon>
        <taxon>Rhizoctonia</taxon>
    </lineage>
</organism>
<evidence type="ECO:0000313" key="3">
    <source>
        <dbReference type="Proteomes" id="UP000663827"/>
    </source>
</evidence>
<proteinExistence type="predicted"/>